<keyword evidence="1" id="KW-1133">Transmembrane helix</keyword>
<dbReference type="OrthoDB" id="1149172at2"/>
<protein>
    <recommendedName>
        <fullName evidence="4">DUF4013 domain-containing protein</fullName>
    </recommendedName>
</protein>
<feature type="transmembrane region" description="Helical" evidence="1">
    <location>
        <begin position="138"/>
        <end position="168"/>
    </location>
</feature>
<dbReference type="RefSeq" id="WP_125013435.1">
    <property type="nucleotide sequence ID" value="NZ_RQVR01000015.1"/>
</dbReference>
<gene>
    <name evidence="2" type="ORF">EG849_12540</name>
</gene>
<feature type="transmembrane region" description="Helical" evidence="1">
    <location>
        <begin position="213"/>
        <end position="241"/>
    </location>
</feature>
<comment type="caution">
    <text evidence="2">The sequence shown here is derived from an EMBL/GenBank/DDBJ whole genome shotgun (WGS) entry which is preliminary data.</text>
</comment>
<feature type="transmembrane region" description="Helical" evidence="1">
    <location>
        <begin position="32"/>
        <end position="50"/>
    </location>
</feature>
<dbReference type="AlphaFoldDB" id="A0A3P3W3D3"/>
<keyword evidence="1" id="KW-0472">Membrane</keyword>
<reference evidence="2 3" key="1">
    <citation type="submission" date="2018-11" db="EMBL/GenBank/DDBJ databases">
        <title>Flavobacterium sp. nov., YIM 102600 draft genome.</title>
        <authorList>
            <person name="Li G."/>
            <person name="Jiang Y."/>
        </authorList>
    </citation>
    <scope>NUCLEOTIDE SEQUENCE [LARGE SCALE GENOMIC DNA]</scope>
    <source>
        <strain evidence="2 3">YIM 102600</strain>
    </source>
</reference>
<feature type="transmembrane region" description="Helical" evidence="1">
    <location>
        <begin position="174"/>
        <end position="192"/>
    </location>
</feature>
<keyword evidence="1" id="KW-0812">Transmembrane</keyword>
<name>A0A3P3W3D3_9FLAO</name>
<accession>A0A3P3W3D3</accession>
<feature type="transmembrane region" description="Helical" evidence="1">
    <location>
        <begin position="82"/>
        <end position="106"/>
    </location>
</feature>
<dbReference type="Proteomes" id="UP000271937">
    <property type="component" value="Unassembled WGS sequence"/>
</dbReference>
<evidence type="ECO:0008006" key="4">
    <source>
        <dbReference type="Google" id="ProtNLM"/>
    </source>
</evidence>
<organism evidence="2 3">
    <name type="scientific">Flavobacterium macacae</name>
    <dbReference type="NCBI Taxonomy" id="2488993"/>
    <lineage>
        <taxon>Bacteria</taxon>
        <taxon>Pseudomonadati</taxon>
        <taxon>Bacteroidota</taxon>
        <taxon>Flavobacteriia</taxon>
        <taxon>Flavobacteriales</taxon>
        <taxon>Flavobacteriaceae</taxon>
        <taxon>Flavobacterium</taxon>
    </lineage>
</organism>
<evidence type="ECO:0000313" key="2">
    <source>
        <dbReference type="EMBL" id="RRJ89612.1"/>
    </source>
</evidence>
<sequence length="318" mass="36624">MIALFKKRKFNDYLNDTFDFFKKDGKHFLKNYFTIVGVLLLLLAVFIYFISKVYFEVIFSEIASTSGNPQYNYFNSFFEDNFSLILLGGFVLSILILLLTLLNFTFPIIYLQEYEKNNGANFSTKEILIGLKSKTGRILLFFIISLFVVAPILMIVFAILILLCFIIIGFPLLIIAFPLLFSLMSLTLFHYLNNNDGFFSALGKAFTAVFKQFWPIVGSTILMYMIIQVTMTIISMVPYIISMVLIFTFADTNSASQTETFNGLGIVMTVLFVFTTILHYVFNNLLMINQGFIYYSRREHLENKSSFNEIDSIGNHFE</sequence>
<feature type="transmembrane region" description="Helical" evidence="1">
    <location>
        <begin position="261"/>
        <end position="282"/>
    </location>
</feature>
<dbReference type="EMBL" id="RQVR01000015">
    <property type="protein sequence ID" value="RRJ89612.1"/>
    <property type="molecule type" value="Genomic_DNA"/>
</dbReference>
<proteinExistence type="predicted"/>
<evidence type="ECO:0000313" key="3">
    <source>
        <dbReference type="Proteomes" id="UP000271937"/>
    </source>
</evidence>
<keyword evidence="3" id="KW-1185">Reference proteome</keyword>
<evidence type="ECO:0000256" key="1">
    <source>
        <dbReference type="SAM" id="Phobius"/>
    </source>
</evidence>